<dbReference type="PANTHER" id="PTHR32322:SF18">
    <property type="entry name" value="S-ADENOSYLMETHIONINE_S-ADENOSYLHOMOCYSTEINE TRANSPORTER"/>
    <property type="match status" value="1"/>
</dbReference>
<dbReference type="InterPro" id="IPR050638">
    <property type="entry name" value="AA-Vitamin_Transporters"/>
</dbReference>
<dbReference type="GO" id="GO:0005886">
    <property type="term" value="C:plasma membrane"/>
    <property type="evidence" value="ECO:0007669"/>
    <property type="project" value="UniProtKB-SubCell"/>
</dbReference>
<dbReference type="GeneID" id="43348337"/>
<feature type="domain" description="EamA" evidence="6">
    <location>
        <begin position="152"/>
        <end position="287"/>
    </location>
</feature>
<keyword evidence="4" id="KW-1133">Transmembrane helix</keyword>
<evidence type="ECO:0000259" key="6">
    <source>
        <dbReference type="Pfam" id="PF00892"/>
    </source>
</evidence>
<keyword evidence="2" id="KW-1003">Cell membrane</keyword>
<reference evidence="7 8" key="1">
    <citation type="journal article" date="2019" name="Nat. Med.">
        <title>A library of human gut bacterial isolates paired with longitudinal multiomics data enables mechanistic microbiome research.</title>
        <authorList>
            <person name="Poyet M."/>
            <person name="Groussin M."/>
            <person name="Gibbons S.M."/>
            <person name="Avila-Pacheco J."/>
            <person name="Jiang X."/>
            <person name="Kearney S.M."/>
            <person name="Perrotta A.R."/>
            <person name="Berdy B."/>
            <person name="Zhao S."/>
            <person name="Lieberman T.D."/>
            <person name="Swanson P.K."/>
            <person name="Smith M."/>
            <person name="Roesemann S."/>
            <person name="Alexander J.E."/>
            <person name="Rich S.A."/>
            <person name="Livny J."/>
            <person name="Vlamakis H."/>
            <person name="Clish C."/>
            <person name="Bullock K."/>
            <person name="Deik A."/>
            <person name="Scott J."/>
            <person name="Pierce K.A."/>
            <person name="Xavier R.J."/>
            <person name="Alm E.J."/>
        </authorList>
    </citation>
    <scope>NUCLEOTIDE SEQUENCE [LARGE SCALE GENOMIC DNA]</scope>
    <source>
        <strain evidence="7 8">BIOML-A2</strain>
    </source>
</reference>
<sequence>MTPTNSNTTAHLAAFLTILCWGTTFVSTKVLLQGFTPVQILLIRFCIGFAALYFLSAKSTCQLTQRQNVYLASAGFFGICLYYLLENIALTYTQASSVGVIMSVSPFFTAIFSCVLLKEKLPSAAFFVGFCLAIVGIYLLSFSGGTMAVNPKGDLLAISAAAVWALYSILMREIGKFGFPTIFVTRKIFGFGILFMLPALLFESCLNWQRIFEPVFFFNLLFLGLGASAMCFVTWNFAVKVLGAVKTSVYIYLVPVITVLCSVVVLHETISTRAALGILLTLIGLLLSEINSRKK</sequence>
<comment type="caution">
    <text evidence="7">The sequence shown here is derived from an EMBL/GenBank/DDBJ whole genome shotgun (WGS) entry which is preliminary data.</text>
</comment>
<evidence type="ECO:0000313" key="8">
    <source>
        <dbReference type="Proteomes" id="UP000462362"/>
    </source>
</evidence>
<dbReference type="PANTHER" id="PTHR32322">
    <property type="entry name" value="INNER MEMBRANE TRANSPORTER"/>
    <property type="match status" value="1"/>
</dbReference>
<evidence type="ECO:0000256" key="2">
    <source>
        <dbReference type="ARBA" id="ARBA00022475"/>
    </source>
</evidence>
<dbReference type="Proteomes" id="UP000462362">
    <property type="component" value="Unassembled WGS sequence"/>
</dbReference>
<evidence type="ECO:0000256" key="1">
    <source>
        <dbReference type="ARBA" id="ARBA00004651"/>
    </source>
</evidence>
<keyword evidence="3" id="KW-0812">Transmembrane</keyword>
<proteinExistence type="predicted"/>
<dbReference type="RefSeq" id="WP_008863797.1">
    <property type="nucleotide sequence ID" value="NZ_CAOKAR010000170.1"/>
</dbReference>
<dbReference type="SUPFAM" id="SSF103481">
    <property type="entry name" value="Multidrug resistance efflux transporter EmrE"/>
    <property type="match status" value="2"/>
</dbReference>
<evidence type="ECO:0000256" key="5">
    <source>
        <dbReference type="ARBA" id="ARBA00023136"/>
    </source>
</evidence>
<dbReference type="InterPro" id="IPR000620">
    <property type="entry name" value="EamA_dom"/>
</dbReference>
<dbReference type="AlphaFoldDB" id="A0A6I3S0N4"/>
<evidence type="ECO:0000313" key="7">
    <source>
        <dbReference type="EMBL" id="MTU42477.1"/>
    </source>
</evidence>
<accession>A0A6I3S0N4</accession>
<dbReference type="InterPro" id="IPR037185">
    <property type="entry name" value="EmrE-like"/>
</dbReference>
<comment type="subcellular location">
    <subcellularLocation>
        <location evidence="1">Cell membrane</location>
        <topology evidence="1">Multi-pass membrane protein</topology>
    </subcellularLocation>
</comment>
<evidence type="ECO:0000256" key="3">
    <source>
        <dbReference type="ARBA" id="ARBA00022692"/>
    </source>
</evidence>
<feature type="domain" description="EamA" evidence="6">
    <location>
        <begin position="10"/>
        <end position="141"/>
    </location>
</feature>
<organism evidence="7 8">
    <name type="scientific">Parasutterella excrementihominis</name>
    <dbReference type="NCBI Taxonomy" id="487175"/>
    <lineage>
        <taxon>Bacteria</taxon>
        <taxon>Pseudomonadati</taxon>
        <taxon>Pseudomonadota</taxon>
        <taxon>Betaproteobacteria</taxon>
        <taxon>Burkholderiales</taxon>
        <taxon>Sutterellaceae</taxon>
        <taxon>Parasutterella</taxon>
    </lineage>
</organism>
<name>A0A6I3S0N4_9BURK</name>
<evidence type="ECO:0000256" key="4">
    <source>
        <dbReference type="ARBA" id="ARBA00022989"/>
    </source>
</evidence>
<protein>
    <submittedName>
        <fullName evidence="7">EamA family transporter</fullName>
    </submittedName>
</protein>
<dbReference type="EMBL" id="WNCL01000004">
    <property type="protein sequence ID" value="MTU42477.1"/>
    <property type="molecule type" value="Genomic_DNA"/>
</dbReference>
<dbReference type="Pfam" id="PF00892">
    <property type="entry name" value="EamA"/>
    <property type="match status" value="2"/>
</dbReference>
<keyword evidence="5" id="KW-0472">Membrane</keyword>
<gene>
    <name evidence="7" type="ORF">GMD42_02340</name>
</gene>